<dbReference type="SMART" id="SM00861">
    <property type="entry name" value="Transket_pyr"/>
    <property type="match status" value="1"/>
</dbReference>
<dbReference type="InterPro" id="IPR005475">
    <property type="entry name" value="Transketolase-like_Pyr-bd"/>
</dbReference>
<comment type="similarity">
    <text evidence="3">Belongs to the transketolase family.</text>
</comment>
<dbReference type="SUPFAM" id="SSF52518">
    <property type="entry name" value="Thiamin diphosphate-binding fold (THDP-binding)"/>
    <property type="match status" value="2"/>
</dbReference>
<dbReference type="PANTHER" id="PTHR43825">
    <property type="entry name" value="PYRUVATE DEHYDROGENASE E1 COMPONENT"/>
    <property type="match status" value="1"/>
</dbReference>
<dbReference type="Gene3D" id="3.40.50.920">
    <property type="match status" value="1"/>
</dbReference>
<reference evidence="5 6" key="1">
    <citation type="journal article" date="2016" name="Nat. Commun.">
        <title>Thousands of microbial genomes shed light on interconnected biogeochemical processes in an aquifer system.</title>
        <authorList>
            <person name="Anantharaman K."/>
            <person name="Brown C.T."/>
            <person name="Hug L.A."/>
            <person name="Sharon I."/>
            <person name="Castelle C.J."/>
            <person name="Probst A.J."/>
            <person name="Thomas B.C."/>
            <person name="Singh A."/>
            <person name="Wilkins M.J."/>
            <person name="Karaoz U."/>
            <person name="Brodie E.L."/>
            <person name="Williams K.H."/>
            <person name="Hubbard S.S."/>
            <person name="Banfield J.F."/>
        </authorList>
    </citation>
    <scope>NUCLEOTIDE SEQUENCE [LARGE SCALE GENOMIC DNA]</scope>
</reference>
<accession>A0A1F6V9P6</accession>
<dbReference type="AlphaFoldDB" id="A0A1F6V9P6"/>
<dbReference type="Gene3D" id="3.40.50.970">
    <property type="match status" value="2"/>
</dbReference>
<dbReference type="Pfam" id="PF00456">
    <property type="entry name" value="Transketolase_N"/>
    <property type="match status" value="1"/>
</dbReference>
<sequence>MKSIKIPFSLKDSELDVLAVYLRKRVFEICLKAHNGHIGGSSGAVELMTALYFGGFLRLNLKDPSCPKRDRVLVRGHLGPIRYPILSLLGFIMPEELDAYRQFGSRLHGHEDHQEVPGVDITPSGSLGMILSYGVGSAIAANKRQDPFTTFVFLGDGEEQEGNVSEAARHAAQLRLKHLVVIIDCNGKQLSDPVIKADASNLALIWKGYGWNVIKLPNGQDVSAIRRVYTKALKSANDGSVVIIANTLKGVGLKEALTHFSGYHTISTCKEGIVMDAIHKQESMINYPLLAKVLRKIGSVVGQSSLGKSVITSGSNQAQSPEVLFDIQPLAMTPNNPDLSQADYFRQLGSVWQSEGLPKGYFLSADVTRRDHVKLLGLSRFAKYMNTGIREQHTIAMAHGLSITDPRARIIINSLDAFTYRAMDQINAMVQGGGRAVIIADVAGLSNSKNGKTHQSSGQPGAIIMMPGIAFLEPWDVVDTFNCLNWAIGHGIGVVFVRIHSSWIDVKVQSSVNRNIDHYCVFEPTASLQCSIVASGLTVSSAIKAARTLDQEGVGVQVINVINHKGIESIDFPPGKPVLTVYNGNPHVLQSAVAMQAMRASHAPSRIEGIGFEFGTTGDIFELVKKFQLDEHSIVRKIRSELLK</sequence>
<evidence type="ECO:0000313" key="6">
    <source>
        <dbReference type="Proteomes" id="UP000177370"/>
    </source>
</evidence>
<dbReference type="InterPro" id="IPR009014">
    <property type="entry name" value="Transketo_C/PFOR_II"/>
</dbReference>
<feature type="domain" description="Transketolase-like pyrimidine-binding" evidence="4">
    <location>
        <begin position="342"/>
        <end position="506"/>
    </location>
</feature>
<organism evidence="5 6">
    <name type="scientific">Candidatus Nomurabacteria bacterium RIFCSPHIGHO2_01_FULL_40_24b</name>
    <dbReference type="NCBI Taxonomy" id="1801739"/>
    <lineage>
        <taxon>Bacteria</taxon>
        <taxon>Candidatus Nomuraibacteriota</taxon>
    </lineage>
</organism>
<dbReference type="SMR" id="A0A1F6V9P6"/>
<gene>
    <name evidence="5" type="ORF">A2647_01880</name>
</gene>
<dbReference type="SUPFAM" id="SSF52922">
    <property type="entry name" value="TK C-terminal domain-like"/>
    <property type="match status" value="1"/>
</dbReference>
<dbReference type="InterPro" id="IPR005474">
    <property type="entry name" value="Transketolase_N"/>
</dbReference>
<evidence type="ECO:0000256" key="3">
    <source>
        <dbReference type="ARBA" id="ARBA00007131"/>
    </source>
</evidence>
<proteinExistence type="inferred from homology"/>
<protein>
    <recommendedName>
        <fullName evidence="4">Transketolase-like pyrimidine-binding domain-containing protein</fullName>
    </recommendedName>
</protein>
<dbReference type="EMBL" id="MFTP01000001">
    <property type="protein sequence ID" value="OGI66341.1"/>
    <property type="molecule type" value="Genomic_DNA"/>
</dbReference>
<dbReference type="PANTHER" id="PTHR43825:SF4">
    <property type="entry name" value="PYRUVATE DEHYDROGENASE E1 COMPONENT"/>
    <property type="match status" value="1"/>
</dbReference>
<evidence type="ECO:0000256" key="1">
    <source>
        <dbReference type="ARBA" id="ARBA00001946"/>
    </source>
</evidence>
<comment type="cofactor">
    <cofactor evidence="2">
        <name>thiamine diphosphate</name>
        <dbReference type="ChEBI" id="CHEBI:58937"/>
    </cofactor>
</comment>
<evidence type="ECO:0000259" key="4">
    <source>
        <dbReference type="SMART" id="SM00861"/>
    </source>
</evidence>
<dbReference type="InterPro" id="IPR051157">
    <property type="entry name" value="PDH/Transketolase"/>
</dbReference>
<comment type="cofactor">
    <cofactor evidence="1">
        <name>Mg(2+)</name>
        <dbReference type="ChEBI" id="CHEBI:18420"/>
    </cofactor>
</comment>
<comment type="caution">
    <text evidence="5">The sequence shown here is derived from an EMBL/GenBank/DDBJ whole genome shotgun (WGS) entry which is preliminary data.</text>
</comment>
<dbReference type="InterPro" id="IPR029061">
    <property type="entry name" value="THDP-binding"/>
</dbReference>
<dbReference type="Proteomes" id="UP000177370">
    <property type="component" value="Unassembled WGS sequence"/>
</dbReference>
<evidence type="ECO:0000313" key="5">
    <source>
        <dbReference type="EMBL" id="OGI66341.1"/>
    </source>
</evidence>
<name>A0A1F6V9P6_9BACT</name>
<dbReference type="Pfam" id="PF02779">
    <property type="entry name" value="Transket_pyr"/>
    <property type="match status" value="1"/>
</dbReference>
<evidence type="ECO:0000256" key="2">
    <source>
        <dbReference type="ARBA" id="ARBA00001964"/>
    </source>
</evidence>